<organism evidence="6 7">
    <name type="scientific">Ustilaginoidea virens</name>
    <name type="common">Rice false smut fungus</name>
    <name type="synonym">Villosiclava virens</name>
    <dbReference type="NCBI Taxonomy" id="1159556"/>
    <lineage>
        <taxon>Eukaryota</taxon>
        <taxon>Fungi</taxon>
        <taxon>Dikarya</taxon>
        <taxon>Ascomycota</taxon>
        <taxon>Pezizomycotina</taxon>
        <taxon>Sordariomycetes</taxon>
        <taxon>Hypocreomycetidae</taxon>
        <taxon>Hypocreales</taxon>
        <taxon>Clavicipitaceae</taxon>
        <taxon>Ustilaginoidea</taxon>
    </lineage>
</organism>
<dbReference type="Gene3D" id="1.20.140.150">
    <property type="match status" value="1"/>
</dbReference>
<dbReference type="GeneID" id="66065429"/>
<dbReference type="GO" id="GO:0016020">
    <property type="term" value="C:membrane"/>
    <property type="evidence" value="ECO:0007669"/>
    <property type="project" value="UniProtKB-SubCell"/>
</dbReference>
<protein>
    <recommendedName>
        <fullName evidence="8">Pre-mRNA splicing factor</fullName>
    </recommendedName>
</protein>
<keyword evidence="2 5" id="KW-0812">Transmembrane</keyword>
<evidence type="ECO:0000256" key="3">
    <source>
        <dbReference type="ARBA" id="ARBA00022989"/>
    </source>
</evidence>
<evidence type="ECO:0000313" key="6">
    <source>
        <dbReference type="EMBL" id="QUC20410.1"/>
    </source>
</evidence>
<keyword evidence="3 5" id="KW-1133">Transmembrane helix</keyword>
<evidence type="ECO:0000256" key="4">
    <source>
        <dbReference type="ARBA" id="ARBA00023136"/>
    </source>
</evidence>
<evidence type="ECO:0008006" key="8">
    <source>
        <dbReference type="Google" id="ProtNLM"/>
    </source>
</evidence>
<dbReference type="OrthoDB" id="61370at2759"/>
<dbReference type="InterPro" id="IPR004031">
    <property type="entry name" value="PMP22/EMP/MP20/Claudin"/>
</dbReference>
<keyword evidence="4 5" id="KW-0472">Membrane</keyword>
<feature type="transmembrane region" description="Helical" evidence="5">
    <location>
        <begin position="162"/>
        <end position="184"/>
    </location>
</feature>
<evidence type="ECO:0000313" key="7">
    <source>
        <dbReference type="Proteomes" id="UP000027002"/>
    </source>
</evidence>
<evidence type="ECO:0000256" key="1">
    <source>
        <dbReference type="ARBA" id="ARBA00004141"/>
    </source>
</evidence>
<accession>A0A8E5HRP0</accession>
<feature type="transmembrane region" description="Helical" evidence="5">
    <location>
        <begin position="118"/>
        <end position="142"/>
    </location>
</feature>
<dbReference type="EMBL" id="CP072756">
    <property type="protein sequence ID" value="QUC20410.1"/>
    <property type="molecule type" value="Genomic_DNA"/>
</dbReference>
<sequence>MTRSYVYFSALVAFTAATAMIVASIFLPAWITYSVTSPQGDKVEMHVGLHRRCINFHDPPCTDYPTPDMCQGEDGRTFCSMWKTVGFLASLSAILCLASLVSFLVIIKGGKYKRETGWPFVTGMLTLVSLVEFFIVGTVSYLSRHDDQFAIPGFNLDVGWQISLASAVICLLGAAGLAASAYLLPPEDGYSFLEDADA</sequence>
<feature type="transmembrane region" description="Helical" evidence="5">
    <location>
        <begin position="85"/>
        <end position="106"/>
    </location>
</feature>
<comment type="subcellular location">
    <subcellularLocation>
        <location evidence="1">Membrane</location>
        <topology evidence="1">Multi-pass membrane protein</topology>
    </subcellularLocation>
</comment>
<dbReference type="Pfam" id="PF00822">
    <property type="entry name" value="PMP22_Claudin"/>
    <property type="match status" value="1"/>
</dbReference>
<dbReference type="RefSeq" id="XP_042998083.1">
    <property type="nucleotide sequence ID" value="XM_043142149.1"/>
</dbReference>
<keyword evidence="7" id="KW-1185">Reference proteome</keyword>
<evidence type="ECO:0000256" key="2">
    <source>
        <dbReference type="ARBA" id="ARBA00022692"/>
    </source>
</evidence>
<feature type="transmembrane region" description="Helical" evidence="5">
    <location>
        <begin position="7"/>
        <end position="31"/>
    </location>
</feature>
<reference evidence="6" key="1">
    <citation type="submission" date="2020-03" db="EMBL/GenBank/DDBJ databases">
        <title>A mixture of massive structural variations and highly conserved coding sequences in Ustilaginoidea virens genome.</title>
        <authorList>
            <person name="Zhang K."/>
            <person name="Zhao Z."/>
            <person name="Zhang Z."/>
            <person name="Li Y."/>
            <person name="Hsiang T."/>
            <person name="Sun W."/>
        </authorList>
    </citation>
    <scope>NUCLEOTIDE SEQUENCE</scope>
    <source>
        <strain evidence="6">UV-8b</strain>
    </source>
</reference>
<name>A0A8E5HRP0_USTVR</name>
<evidence type="ECO:0000256" key="5">
    <source>
        <dbReference type="SAM" id="Phobius"/>
    </source>
</evidence>
<gene>
    <name evidence="6" type="ORF">UV8b_04651</name>
</gene>
<dbReference type="Proteomes" id="UP000027002">
    <property type="component" value="Chromosome 4"/>
</dbReference>
<dbReference type="AlphaFoldDB" id="A0A8E5HRP0"/>
<proteinExistence type="predicted"/>
<dbReference type="KEGG" id="uvi:66065429"/>